<evidence type="ECO:0000256" key="1">
    <source>
        <dbReference type="ARBA" id="ARBA00022884"/>
    </source>
</evidence>
<dbReference type="InterPro" id="IPR050951">
    <property type="entry name" value="Retrovirus_Pol_polyprotein"/>
</dbReference>
<gene>
    <name evidence="3" type="ORF">O181_123379</name>
</gene>
<evidence type="ECO:0000313" key="3">
    <source>
        <dbReference type="EMBL" id="MBW0583664.1"/>
    </source>
</evidence>
<name>A0A9Q3KMC5_9BASI</name>
<keyword evidence="1" id="KW-0694">RNA-binding</keyword>
<dbReference type="GO" id="GO:0015074">
    <property type="term" value="P:DNA integration"/>
    <property type="evidence" value="ECO:0007669"/>
    <property type="project" value="InterPro"/>
</dbReference>
<dbReference type="AlphaFoldDB" id="A0A9Q3KMC5"/>
<sequence>MIHIQEPKSPWEVLHMDWVKALLPSGDRSYNAFLVIVDTYRKTPIVLQCHNDETAMDKALLLLNRSTSHIGLSKNIISDSNSKFKSALCTNFHRLFGIRLSFSTEYHPQADELAERMIKDLKDMIRRFCAYGS</sequence>
<organism evidence="3 4">
    <name type="scientific">Austropuccinia psidii MF-1</name>
    <dbReference type="NCBI Taxonomy" id="1389203"/>
    <lineage>
        <taxon>Eukaryota</taxon>
        <taxon>Fungi</taxon>
        <taxon>Dikarya</taxon>
        <taxon>Basidiomycota</taxon>
        <taxon>Pucciniomycotina</taxon>
        <taxon>Pucciniomycetes</taxon>
        <taxon>Pucciniales</taxon>
        <taxon>Sphaerophragmiaceae</taxon>
        <taxon>Austropuccinia</taxon>
    </lineage>
</organism>
<protein>
    <recommendedName>
        <fullName evidence="2">Integrase catalytic domain-containing protein</fullName>
    </recommendedName>
</protein>
<evidence type="ECO:0000313" key="4">
    <source>
        <dbReference type="Proteomes" id="UP000765509"/>
    </source>
</evidence>
<comment type="caution">
    <text evidence="3">The sequence shown here is derived from an EMBL/GenBank/DDBJ whole genome shotgun (WGS) entry which is preliminary data.</text>
</comment>
<dbReference type="Gene3D" id="3.30.420.10">
    <property type="entry name" value="Ribonuclease H-like superfamily/Ribonuclease H"/>
    <property type="match status" value="1"/>
</dbReference>
<feature type="domain" description="Integrase catalytic" evidence="2">
    <location>
        <begin position="6"/>
        <end position="133"/>
    </location>
</feature>
<dbReference type="GO" id="GO:0003723">
    <property type="term" value="F:RNA binding"/>
    <property type="evidence" value="ECO:0007669"/>
    <property type="project" value="UniProtKB-KW"/>
</dbReference>
<dbReference type="InterPro" id="IPR001584">
    <property type="entry name" value="Integrase_cat-core"/>
</dbReference>
<dbReference type="PANTHER" id="PTHR37984:SF5">
    <property type="entry name" value="PROTEIN NYNRIN-LIKE"/>
    <property type="match status" value="1"/>
</dbReference>
<dbReference type="OrthoDB" id="2273864at2759"/>
<dbReference type="SUPFAM" id="SSF53098">
    <property type="entry name" value="Ribonuclease H-like"/>
    <property type="match status" value="1"/>
</dbReference>
<proteinExistence type="predicted"/>
<evidence type="ECO:0000259" key="2">
    <source>
        <dbReference type="PROSITE" id="PS50994"/>
    </source>
</evidence>
<dbReference type="EMBL" id="AVOT02115751">
    <property type="protein sequence ID" value="MBW0583664.1"/>
    <property type="molecule type" value="Genomic_DNA"/>
</dbReference>
<reference evidence="3" key="1">
    <citation type="submission" date="2021-03" db="EMBL/GenBank/DDBJ databases">
        <title>Draft genome sequence of rust myrtle Austropuccinia psidii MF-1, a brazilian biotype.</title>
        <authorList>
            <person name="Quecine M.C."/>
            <person name="Pachon D.M.R."/>
            <person name="Bonatelli M.L."/>
            <person name="Correr F.H."/>
            <person name="Franceschini L.M."/>
            <person name="Leite T.F."/>
            <person name="Margarido G.R.A."/>
            <person name="Almeida C.A."/>
            <person name="Ferrarezi J.A."/>
            <person name="Labate C.A."/>
        </authorList>
    </citation>
    <scope>NUCLEOTIDE SEQUENCE</scope>
    <source>
        <strain evidence="3">MF-1</strain>
    </source>
</reference>
<keyword evidence="4" id="KW-1185">Reference proteome</keyword>
<accession>A0A9Q3KMC5</accession>
<dbReference type="GO" id="GO:0005634">
    <property type="term" value="C:nucleus"/>
    <property type="evidence" value="ECO:0007669"/>
    <property type="project" value="UniProtKB-ARBA"/>
</dbReference>
<dbReference type="PROSITE" id="PS50994">
    <property type="entry name" value="INTEGRASE"/>
    <property type="match status" value="1"/>
</dbReference>
<dbReference type="InterPro" id="IPR012337">
    <property type="entry name" value="RNaseH-like_sf"/>
</dbReference>
<dbReference type="InterPro" id="IPR036397">
    <property type="entry name" value="RNaseH_sf"/>
</dbReference>
<dbReference type="PANTHER" id="PTHR37984">
    <property type="entry name" value="PROTEIN CBG26694"/>
    <property type="match status" value="1"/>
</dbReference>
<dbReference type="Proteomes" id="UP000765509">
    <property type="component" value="Unassembled WGS sequence"/>
</dbReference>